<dbReference type="InterPro" id="IPR052344">
    <property type="entry name" value="Transposase-related"/>
</dbReference>
<proteinExistence type="predicted"/>
<evidence type="ECO:0000259" key="4">
    <source>
        <dbReference type="Pfam" id="PF13005"/>
    </source>
</evidence>
<dbReference type="Pfam" id="PF13005">
    <property type="entry name" value="zf-IS66"/>
    <property type="match status" value="1"/>
</dbReference>
<feature type="domain" description="Transposase IS66 zinc-finger binding" evidence="4">
    <location>
        <begin position="134"/>
        <end position="176"/>
    </location>
</feature>
<accession>A0A2N7X3D3</accession>
<keyword evidence="1" id="KW-0175">Coiled coil</keyword>
<feature type="domain" description="Transposase TnpC homeodomain" evidence="5">
    <location>
        <begin position="55"/>
        <end position="124"/>
    </location>
</feature>
<dbReference type="RefSeq" id="WP_018443830.1">
    <property type="nucleotide sequence ID" value="NZ_KB890217.1"/>
</dbReference>
<reference evidence="7 8" key="1">
    <citation type="submission" date="2018-01" db="EMBL/GenBank/DDBJ databases">
        <title>Whole genome analyses suggest that Burkholderia sensu lato contains two further novel genera in the rhizoxinica-symbiotica group Mycetohabitans gen. nov., and Trinickia gen. nov.: implications for the evolution of diazotrophy and nodulation in the Burkholderiaceae.</title>
        <authorList>
            <person name="Estrada-de los Santos P."/>
            <person name="Palmer M."/>
            <person name="Chavez-Ramirez B."/>
            <person name="Beukes C."/>
            <person name="Steenkamp E.T."/>
            <person name="Hirsch A.M."/>
            <person name="Manyaka P."/>
            <person name="Maluk M."/>
            <person name="Lafos M."/>
            <person name="Crook M."/>
            <person name="Gross E."/>
            <person name="Simon M.F."/>
            <person name="Bueno dos Reis Junior F."/>
            <person name="Poole P.S."/>
            <person name="Venter S.N."/>
            <person name="James E.K."/>
        </authorList>
    </citation>
    <scope>NUCLEOTIDE SEQUENCE [LARGE SCALE GENOMIC DNA]</scope>
    <source>
        <strain evidence="7 8">JPY 581</strain>
    </source>
</reference>
<keyword evidence="8" id="KW-1185">Reference proteome</keyword>
<dbReference type="InterPro" id="IPR024463">
    <property type="entry name" value="Transposase_TnpC_homeodom"/>
</dbReference>
<dbReference type="EMBL" id="PNYC01000007">
    <property type="protein sequence ID" value="PMS36268.1"/>
    <property type="molecule type" value="Genomic_DNA"/>
</dbReference>
<dbReference type="Pfam" id="PF03050">
    <property type="entry name" value="DDE_Tnp_IS66"/>
    <property type="match status" value="1"/>
</dbReference>
<evidence type="ECO:0000256" key="1">
    <source>
        <dbReference type="SAM" id="Coils"/>
    </source>
</evidence>
<comment type="caution">
    <text evidence="7">The sequence shown here is derived from an EMBL/GenBank/DDBJ whole genome shotgun (WGS) entry which is preliminary data.</text>
</comment>
<feature type="coiled-coil region" evidence="1">
    <location>
        <begin position="25"/>
        <end position="92"/>
    </location>
</feature>
<evidence type="ECO:0000259" key="5">
    <source>
        <dbReference type="Pfam" id="PF13007"/>
    </source>
</evidence>
<dbReference type="PANTHER" id="PTHR33678">
    <property type="entry name" value="BLL1576 PROTEIN"/>
    <property type="match status" value="1"/>
</dbReference>
<dbReference type="Proteomes" id="UP000235777">
    <property type="component" value="Unassembled WGS sequence"/>
</dbReference>
<evidence type="ECO:0000313" key="7">
    <source>
        <dbReference type="EMBL" id="PMS36268.1"/>
    </source>
</evidence>
<gene>
    <name evidence="7" type="ORF">C0Z20_12285</name>
</gene>
<protein>
    <submittedName>
        <fullName evidence="7">IS66 family transposase</fullName>
    </submittedName>
</protein>
<feature type="region of interest" description="Disordered" evidence="2">
    <location>
        <begin position="101"/>
        <end position="124"/>
    </location>
</feature>
<dbReference type="InterPro" id="IPR004291">
    <property type="entry name" value="Transposase_IS66_central"/>
</dbReference>
<organism evidence="7 8">
    <name type="scientific">Trinickia symbiotica</name>
    <dbReference type="NCBI Taxonomy" id="863227"/>
    <lineage>
        <taxon>Bacteria</taxon>
        <taxon>Pseudomonadati</taxon>
        <taxon>Pseudomonadota</taxon>
        <taxon>Betaproteobacteria</taxon>
        <taxon>Burkholderiales</taxon>
        <taxon>Burkholderiaceae</taxon>
        <taxon>Trinickia</taxon>
    </lineage>
</organism>
<dbReference type="AlphaFoldDB" id="A0A2N7X3D3"/>
<evidence type="ECO:0000256" key="2">
    <source>
        <dbReference type="SAM" id="MobiDB-lite"/>
    </source>
</evidence>
<feature type="compositionally biased region" description="Basic and acidic residues" evidence="2">
    <location>
        <begin position="110"/>
        <end position="124"/>
    </location>
</feature>
<dbReference type="STRING" id="863227.GCA_000373005_05222"/>
<evidence type="ECO:0000313" key="8">
    <source>
        <dbReference type="Proteomes" id="UP000235777"/>
    </source>
</evidence>
<sequence>MTRASPLPDDVETLKAMLLEQAAALRERDVQVAKLQERVESQEAALASRAAEVEHLKLLIAKLRRMQFGRKSEKLDRQIEQLELRLEDLQADEGAAPVEIPKTARTAPEAPHRKPLPDHLPRDTRTYLPESAERCMQCGATMKRLGEDVSEQLEYVPASFRVIRHVRPKFACTCCDHIAQASAPSRPIERGLAGPGLLAHVLVSKFADHVPLYRQSVIYAREGVELERATLAKWVGHSAALLQPLVEAIRRHVMAASKLHADDTPVPVLAPGNGTTKTGRLWVYVRDDRPSGDATPAAVWFTYTPDRKGIRPQQHLASFAGTLQADAYGGYQAIYETGRVVEAACWAHARRQIYELHAARPNAFNTEALERIGALYKIEEAIRGKPPDERRAYRQAHAKPLLDQLHTWLGEVLDTLSRKSDTSRAILYALNRWAALTRYCDDGRLEIDNLPVERALRGVAIGRRNYLFAGADSGGERATAIYSLIGTAKLNDIDPEAYLRFVLARIADHAINRVDQLMPWVVAEQLRNHA</sequence>
<evidence type="ECO:0000259" key="3">
    <source>
        <dbReference type="Pfam" id="PF03050"/>
    </source>
</evidence>
<feature type="domain" description="Transposase IS66 central" evidence="3">
    <location>
        <begin position="190"/>
        <end position="476"/>
    </location>
</feature>
<dbReference type="InterPro" id="IPR024474">
    <property type="entry name" value="Znf_dom_IS66"/>
</dbReference>
<dbReference type="InterPro" id="IPR039552">
    <property type="entry name" value="IS66_C"/>
</dbReference>
<name>A0A2N7X3D3_9BURK</name>
<dbReference type="OrthoDB" id="9794514at2"/>
<dbReference type="NCBIfam" id="NF033517">
    <property type="entry name" value="transpos_IS66"/>
    <property type="match status" value="1"/>
</dbReference>
<feature type="domain" description="Transposase IS66 C-terminal" evidence="6">
    <location>
        <begin position="483"/>
        <end position="520"/>
    </location>
</feature>
<dbReference type="Pfam" id="PF13007">
    <property type="entry name" value="LZ_Tnp_IS66"/>
    <property type="match status" value="1"/>
</dbReference>
<dbReference type="Pfam" id="PF13817">
    <property type="entry name" value="DDE_Tnp_IS66_C"/>
    <property type="match status" value="1"/>
</dbReference>
<dbReference type="PANTHER" id="PTHR33678:SF1">
    <property type="entry name" value="BLL1576 PROTEIN"/>
    <property type="match status" value="1"/>
</dbReference>
<evidence type="ECO:0000259" key="6">
    <source>
        <dbReference type="Pfam" id="PF13817"/>
    </source>
</evidence>